<dbReference type="GeneID" id="54588525"/>
<organism evidence="2 3">
    <name type="scientific">Trematosphaeria pertusa</name>
    <dbReference type="NCBI Taxonomy" id="390896"/>
    <lineage>
        <taxon>Eukaryota</taxon>
        <taxon>Fungi</taxon>
        <taxon>Dikarya</taxon>
        <taxon>Ascomycota</taxon>
        <taxon>Pezizomycotina</taxon>
        <taxon>Dothideomycetes</taxon>
        <taxon>Pleosporomycetidae</taxon>
        <taxon>Pleosporales</taxon>
        <taxon>Massarineae</taxon>
        <taxon>Trematosphaeriaceae</taxon>
        <taxon>Trematosphaeria</taxon>
    </lineage>
</organism>
<name>A0A6A6IXM6_9PLEO</name>
<keyword evidence="3" id="KW-1185">Reference proteome</keyword>
<evidence type="ECO:0000313" key="3">
    <source>
        <dbReference type="Proteomes" id="UP000800094"/>
    </source>
</evidence>
<feature type="region of interest" description="Disordered" evidence="1">
    <location>
        <begin position="110"/>
        <end position="220"/>
    </location>
</feature>
<feature type="region of interest" description="Disordered" evidence="1">
    <location>
        <begin position="1"/>
        <end position="79"/>
    </location>
</feature>
<proteinExistence type="predicted"/>
<feature type="compositionally biased region" description="Polar residues" evidence="1">
    <location>
        <begin position="141"/>
        <end position="159"/>
    </location>
</feature>
<dbReference type="AlphaFoldDB" id="A0A6A6IXM6"/>
<accession>A0A6A6IXM6</accession>
<sequence length="398" mass="42592">MSSKVYPQSKLSNTSHAMSGYSGGPVRDAGGRAVQFKTSNPFEALSVAVQSSASSGSGGSAESPPSPQGSVSSTDTVTGKTSVGGVAIISSTSTPGPGHTREQAAHHGFFPMSPEMVSRKSTTTPNIPSSFSSPVRKHVQEPQSSGFGPSARRGSTLSQGGPLYTPPPLRRDSMDSQNSTLYTPPQLRRDSMVSQGPAGSYASPARRLTGSSIQPPMMHPSIGVRQTMNGISEAVAVEEFAFRRGQQDRGSVRTRIPKNPFHPVHNQAWELNYLRGKQSKTPAVVSRSNAASPSGKNYAWPILINPYTQNQEHPNGSFDAEWAQDMIIRALDSMAAIISMILKRGKQGEWQRAVCDVPAPVAEALSDYPHLMGRYEKLKRDAQEAIAGGRPQGYTQDD</sequence>
<dbReference type="OrthoDB" id="3795337at2759"/>
<dbReference type="RefSeq" id="XP_033690243.1">
    <property type="nucleotide sequence ID" value="XM_033835195.1"/>
</dbReference>
<feature type="compositionally biased region" description="Polar residues" evidence="1">
    <location>
        <begin position="119"/>
        <end position="133"/>
    </location>
</feature>
<protein>
    <submittedName>
        <fullName evidence="2">Uncharacterized protein</fullName>
    </submittedName>
</protein>
<reference evidence="2" key="1">
    <citation type="journal article" date="2020" name="Stud. Mycol.">
        <title>101 Dothideomycetes genomes: a test case for predicting lifestyles and emergence of pathogens.</title>
        <authorList>
            <person name="Haridas S."/>
            <person name="Albert R."/>
            <person name="Binder M."/>
            <person name="Bloem J."/>
            <person name="Labutti K."/>
            <person name="Salamov A."/>
            <person name="Andreopoulos B."/>
            <person name="Baker S."/>
            <person name="Barry K."/>
            <person name="Bills G."/>
            <person name="Bluhm B."/>
            <person name="Cannon C."/>
            <person name="Castanera R."/>
            <person name="Culley D."/>
            <person name="Daum C."/>
            <person name="Ezra D."/>
            <person name="Gonzalez J."/>
            <person name="Henrissat B."/>
            <person name="Kuo A."/>
            <person name="Liang C."/>
            <person name="Lipzen A."/>
            <person name="Lutzoni F."/>
            <person name="Magnuson J."/>
            <person name="Mondo S."/>
            <person name="Nolan M."/>
            <person name="Ohm R."/>
            <person name="Pangilinan J."/>
            <person name="Park H.-J."/>
            <person name="Ramirez L."/>
            <person name="Alfaro M."/>
            <person name="Sun H."/>
            <person name="Tritt A."/>
            <person name="Yoshinaga Y."/>
            <person name="Zwiers L.-H."/>
            <person name="Turgeon B."/>
            <person name="Goodwin S."/>
            <person name="Spatafora J."/>
            <person name="Crous P."/>
            <person name="Grigoriev I."/>
        </authorList>
    </citation>
    <scope>NUCLEOTIDE SEQUENCE</scope>
    <source>
        <strain evidence="2">CBS 122368</strain>
    </source>
</reference>
<feature type="compositionally biased region" description="Low complexity" evidence="1">
    <location>
        <begin position="46"/>
        <end position="63"/>
    </location>
</feature>
<evidence type="ECO:0000256" key="1">
    <source>
        <dbReference type="SAM" id="MobiDB-lite"/>
    </source>
</evidence>
<evidence type="ECO:0000313" key="2">
    <source>
        <dbReference type="EMBL" id="KAF2255239.1"/>
    </source>
</evidence>
<dbReference type="Proteomes" id="UP000800094">
    <property type="component" value="Unassembled WGS sequence"/>
</dbReference>
<gene>
    <name evidence="2" type="ORF">BU26DRAFT_600778</name>
</gene>
<dbReference type="EMBL" id="ML987190">
    <property type="protein sequence ID" value="KAF2255239.1"/>
    <property type="molecule type" value="Genomic_DNA"/>
</dbReference>
<feature type="compositionally biased region" description="Polar residues" evidence="1">
    <location>
        <begin position="1"/>
        <end position="17"/>
    </location>
</feature>